<protein>
    <recommendedName>
        <fullName evidence="7">Lipopolysaccharide assembly protein A domain-containing protein</fullName>
    </recommendedName>
</protein>
<reference evidence="8 9" key="1">
    <citation type="submission" date="2012-10" db="EMBL/GenBank/DDBJ databases">
        <title>Genome sequencing of Tanticharoenia sakaeratensis NBRC 103193.</title>
        <authorList>
            <person name="Azuma Y."/>
            <person name="Hadano H."/>
            <person name="Hirakawa H."/>
            <person name="Matsushita K."/>
        </authorList>
    </citation>
    <scope>NUCLEOTIDE SEQUENCE [LARGE SCALE GENOMIC DNA]</scope>
    <source>
        <strain evidence="8 9">NBRC 103193</strain>
    </source>
</reference>
<feature type="coiled-coil region" evidence="5">
    <location>
        <begin position="61"/>
        <end position="95"/>
    </location>
</feature>
<dbReference type="AlphaFoldDB" id="A0A0D6MJL1"/>
<feature type="domain" description="Lipopolysaccharide assembly protein A" evidence="7">
    <location>
        <begin position="32"/>
        <end position="82"/>
    </location>
</feature>
<evidence type="ECO:0000256" key="6">
    <source>
        <dbReference type="SAM" id="Phobius"/>
    </source>
</evidence>
<proteinExistence type="predicted"/>
<dbReference type="GO" id="GO:0005886">
    <property type="term" value="C:plasma membrane"/>
    <property type="evidence" value="ECO:0007669"/>
    <property type="project" value="InterPro"/>
</dbReference>
<dbReference type="STRING" id="1231623.Tasa_010_010"/>
<sequence length="106" mass="11781">MLRLLIVLPFILALVIFAVTNPDPQQMWFVSYGWKTPAGILALATGAIFFVLGAFALWLGELRQRRRARRAEAQVRQLQAQVVDLHNRLNAQTATVTTTPVGGQPL</sequence>
<keyword evidence="2 6" id="KW-0812">Transmembrane</keyword>
<keyword evidence="3 6" id="KW-1133">Transmembrane helix</keyword>
<organism evidence="8 9">
    <name type="scientific">Tanticharoenia sakaeratensis NBRC 103193</name>
    <dbReference type="NCBI Taxonomy" id="1231623"/>
    <lineage>
        <taxon>Bacteria</taxon>
        <taxon>Pseudomonadati</taxon>
        <taxon>Pseudomonadota</taxon>
        <taxon>Alphaproteobacteria</taxon>
        <taxon>Acetobacterales</taxon>
        <taxon>Acetobacteraceae</taxon>
        <taxon>Tanticharoenia</taxon>
    </lineage>
</organism>
<dbReference type="InterPro" id="IPR010445">
    <property type="entry name" value="LapA_dom"/>
</dbReference>
<evidence type="ECO:0000313" key="9">
    <source>
        <dbReference type="Proteomes" id="UP000032679"/>
    </source>
</evidence>
<keyword evidence="4 6" id="KW-0472">Membrane</keyword>
<evidence type="ECO:0000256" key="4">
    <source>
        <dbReference type="ARBA" id="ARBA00023136"/>
    </source>
</evidence>
<name>A0A0D6MJL1_9PROT</name>
<evidence type="ECO:0000256" key="2">
    <source>
        <dbReference type="ARBA" id="ARBA00022692"/>
    </source>
</evidence>
<dbReference type="Proteomes" id="UP000032679">
    <property type="component" value="Unassembled WGS sequence"/>
</dbReference>
<dbReference type="Pfam" id="PF06305">
    <property type="entry name" value="LapA_dom"/>
    <property type="match status" value="1"/>
</dbReference>
<dbReference type="OrthoDB" id="7284608at2"/>
<accession>A0A0D6MJL1</accession>
<keyword evidence="9" id="KW-1185">Reference proteome</keyword>
<feature type="transmembrane region" description="Helical" evidence="6">
    <location>
        <begin position="38"/>
        <end position="60"/>
    </location>
</feature>
<dbReference type="EMBL" id="BALE01000010">
    <property type="protein sequence ID" value="GAN53463.1"/>
    <property type="molecule type" value="Genomic_DNA"/>
</dbReference>
<evidence type="ECO:0000256" key="1">
    <source>
        <dbReference type="ARBA" id="ARBA00022475"/>
    </source>
</evidence>
<evidence type="ECO:0000313" key="8">
    <source>
        <dbReference type="EMBL" id="GAN53463.1"/>
    </source>
</evidence>
<keyword evidence="5" id="KW-0175">Coiled coil</keyword>
<dbReference type="RefSeq" id="WP_048847482.1">
    <property type="nucleotide sequence ID" value="NZ_BALE01000010.1"/>
</dbReference>
<evidence type="ECO:0000256" key="5">
    <source>
        <dbReference type="SAM" id="Coils"/>
    </source>
</evidence>
<evidence type="ECO:0000256" key="3">
    <source>
        <dbReference type="ARBA" id="ARBA00022989"/>
    </source>
</evidence>
<gene>
    <name evidence="8" type="ORF">Tasa_010_010</name>
</gene>
<evidence type="ECO:0000259" key="7">
    <source>
        <dbReference type="Pfam" id="PF06305"/>
    </source>
</evidence>
<comment type="caution">
    <text evidence="8">The sequence shown here is derived from an EMBL/GenBank/DDBJ whole genome shotgun (WGS) entry which is preliminary data.</text>
</comment>
<keyword evidence="1" id="KW-1003">Cell membrane</keyword>